<dbReference type="EMBL" id="KL198051">
    <property type="protein sequence ID" value="KDQ12248.1"/>
    <property type="molecule type" value="Genomic_DNA"/>
</dbReference>
<feature type="transmembrane region" description="Helical" evidence="7">
    <location>
        <begin position="188"/>
        <end position="210"/>
    </location>
</feature>
<protein>
    <recommendedName>
        <fullName evidence="8">Major facilitator superfamily (MFS) profile domain-containing protein</fullName>
    </recommendedName>
</protein>
<evidence type="ECO:0000256" key="3">
    <source>
        <dbReference type="ARBA" id="ARBA00022692"/>
    </source>
</evidence>
<dbReference type="InterPro" id="IPR020846">
    <property type="entry name" value="MFS_dom"/>
</dbReference>
<feature type="transmembrane region" description="Helical" evidence="7">
    <location>
        <begin position="95"/>
        <end position="112"/>
    </location>
</feature>
<dbReference type="PROSITE" id="PS50850">
    <property type="entry name" value="MFS"/>
    <property type="match status" value="1"/>
</dbReference>
<keyword evidence="10" id="KW-1185">Reference proteome</keyword>
<name>A0A067M903_BOTB1</name>
<dbReference type="InterPro" id="IPR011701">
    <property type="entry name" value="MFS"/>
</dbReference>
<feature type="transmembrane region" description="Helical" evidence="7">
    <location>
        <begin position="124"/>
        <end position="147"/>
    </location>
</feature>
<dbReference type="GO" id="GO:0022857">
    <property type="term" value="F:transmembrane transporter activity"/>
    <property type="evidence" value="ECO:0007669"/>
    <property type="project" value="InterPro"/>
</dbReference>
<keyword evidence="2" id="KW-0813">Transport</keyword>
<evidence type="ECO:0000256" key="1">
    <source>
        <dbReference type="ARBA" id="ARBA00004141"/>
    </source>
</evidence>
<feature type="compositionally biased region" description="Basic and acidic residues" evidence="6">
    <location>
        <begin position="1"/>
        <end position="16"/>
    </location>
</feature>
<evidence type="ECO:0000256" key="6">
    <source>
        <dbReference type="SAM" id="MobiDB-lite"/>
    </source>
</evidence>
<evidence type="ECO:0000313" key="9">
    <source>
        <dbReference type="EMBL" id="KDQ12248.1"/>
    </source>
</evidence>
<dbReference type="InParanoid" id="A0A067M903"/>
<feature type="transmembrane region" description="Helical" evidence="7">
    <location>
        <begin position="222"/>
        <end position="245"/>
    </location>
</feature>
<dbReference type="AlphaFoldDB" id="A0A067M903"/>
<dbReference type="PANTHER" id="PTHR43791:SF53">
    <property type="entry name" value="MAJOR FACILITATOR SUPERFAMILY (MFS) PROFILE DOMAIN-CONTAINING PROTEIN"/>
    <property type="match status" value="1"/>
</dbReference>
<dbReference type="Pfam" id="PF07690">
    <property type="entry name" value="MFS_1"/>
    <property type="match status" value="1"/>
</dbReference>
<dbReference type="FunFam" id="1.20.1250.20:FF:000013">
    <property type="entry name" value="MFS general substrate transporter"/>
    <property type="match status" value="1"/>
</dbReference>
<feature type="transmembrane region" description="Helical" evidence="7">
    <location>
        <begin position="451"/>
        <end position="473"/>
    </location>
</feature>
<feature type="transmembrane region" description="Helical" evidence="7">
    <location>
        <begin position="417"/>
        <end position="439"/>
    </location>
</feature>
<dbReference type="GO" id="GO:0016020">
    <property type="term" value="C:membrane"/>
    <property type="evidence" value="ECO:0007669"/>
    <property type="project" value="UniProtKB-SubCell"/>
</dbReference>
<evidence type="ECO:0000256" key="5">
    <source>
        <dbReference type="ARBA" id="ARBA00023136"/>
    </source>
</evidence>
<dbReference type="PANTHER" id="PTHR43791">
    <property type="entry name" value="PERMEASE-RELATED"/>
    <property type="match status" value="1"/>
</dbReference>
<keyword evidence="5 7" id="KW-0472">Membrane</keyword>
<comment type="subcellular location">
    <subcellularLocation>
        <location evidence="1">Membrane</location>
        <topology evidence="1">Multi-pass membrane protein</topology>
    </subcellularLocation>
</comment>
<evidence type="ECO:0000313" key="10">
    <source>
        <dbReference type="Proteomes" id="UP000027195"/>
    </source>
</evidence>
<evidence type="ECO:0000256" key="4">
    <source>
        <dbReference type="ARBA" id="ARBA00022989"/>
    </source>
</evidence>
<gene>
    <name evidence="9" type="ORF">BOTBODRAFT_34530</name>
</gene>
<organism evidence="9 10">
    <name type="scientific">Botryobasidium botryosum (strain FD-172 SS1)</name>
    <dbReference type="NCBI Taxonomy" id="930990"/>
    <lineage>
        <taxon>Eukaryota</taxon>
        <taxon>Fungi</taxon>
        <taxon>Dikarya</taxon>
        <taxon>Basidiomycota</taxon>
        <taxon>Agaricomycotina</taxon>
        <taxon>Agaricomycetes</taxon>
        <taxon>Cantharellales</taxon>
        <taxon>Botryobasidiaceae</taxon>
        <taxon>Botryobasidium</taxon>
    </lineage>
</organism>
<keyword evidence="4 7" id="KW-1133">Transmembrane helix</keyword>
<dbReference type="Gene3D" id="1.20.1250.20">
    <property type="entry name" value="MFS general substrate transporter like domains"/>
    <property type="match status" value="2"/>
</dbReference>
<dbReference type="HOGENOM" id="CLU_001265_0_1_1"/>
<feature type="region of interest" description="Disordered" evidence="6">
    <location>
        <begin position="1"/>
        <end position="23"/>
    </location>
</feature>
<evidence type="ECO:0000256" key="7">
    <source>
        <dbReference type="SAM" id="Phobius"/>
    </source>
</evidence>
<evidence type="ECO:0000259" key="8">
    <source>
        <dbReference type="PROSITE" id="PS50850"/>
    </source>
</evidence>
<dbReference type="FunFam" id="1.20.1250.20:FF:000034">
    <property type="entry name" value="MFS general substrate transporter"/>
    <property type="match status" value="1"/>
</dbReference>
<feature type="transmembrane region" description="Helical" evidence="7">
    <location>
        <begin position="358"/>
        <end position="377"/>
    </location>
</feature>
<reference evidence="10" key="1">
    <citation type="journal article" date="2014" name="Proc. Natl. Acad. Sci. U.S.A.">
        <title>Extensive sampling of basidiomycete genomes demonstrates inadequacy of the white-rot/brown-rot paradigm for wood decay fungi.</title>
        <authorList>
            <person name="Riley R."/>
            <person name="Salamov A.A."/>
            <person name="Brown D.W."/>
            <person name="Nagy L.G."/>
            <person name="Floudas D."/>
            <person name="Held B.W."/>
            <person name="Levasseur A."/>
            <person name="Lombard V."/>
            <person name="Morin E."/>
            <person name="Otillar R."/>
            <person name="Lindquist E.A."/>
            <person name="Sun H."/>
            <person name="LaButti K.M."/>
            <person name="Schmutz J."/>
            <person name="Jabbour D."/>
            <person name="Luo H."/>
            <person name="Baker S.E."/>
            <person name="Pisabarro A.G."/>
            <person name="Walton J.D."/>
            <person name="Blanchette R.A."/>
            <person name="Henrissat B."/>
            <person name="Martin F."/>
            <person name="Cullen D."/>
            <person name="Hibbett D.S."/>
            <person name="Grigoriev I.V."/>
        </authorList>
    </citation>
    <scope>NUCLEOTIDE SEQUENCE [LARGE SCALE GENOMIC DNA]</scope>
    <source>
        <strain evidence="10">FD-172 SS1</strain>
    </source>
</reference>
<feature type="transmembrane region" description="Helical" evidence="7">
    <location>
        <begin position="153"/>
        <end position="176"/>
    </location>
</feature>
<dbReference type="SUPFAM" id="SSF103473">
    <property type="entry name" value="MFS general substrate transporter"/>
    <property type="match status" value="1"/>
</dbReference>
<proteinExistence type="predicted"/>
<feature type="domain" description="Major facilitator superfamily (MFS) profile" evidence="8">
    <location>
        <begin position="62"/>
        <end position="476"/>
    </location>
</feature>
<dbReference type="InterPro" id="IPR036259">
    <property type="entry name" value="MFS_trans_sf"/>
</dbReference>
<sequence length="508" mass="55924">MSFDKKDVEKDSEKDSASSGVMAKQTGADVAQILDEQDEFGTTLLYTEKEERALVRKIDWRIMPAVTLLYMSNFIDRTNIGNANVAGLSKDLKLVGYQYNIGLSVFYIFYALSEVPSNLLLKRLGANIWIPVIVLVFGFVTMMTAWVRNFGGFIVIRTILGLAEGGMMPGVTYYLSTWYKRDELTLRIGIFVSASSMAGAFGGLLATALLKIPQLHGLPHGQWRNIFLIEGALTVALGILGFFMLPNAPEKTPMLTERERLVAMERLRAGAAGFSAAEGTEWPLIKRALTSIHNWGCAICFLLVNICIQGTSLFMPTLLLGMGYSPIQAQLHSVPPYVVSAAWSVFIAWASDRSGKRGIWLLITTPIAAMGSAILIGNKRSSIDYLGIFFLTAGVFPIGPIYLSWVTNNAAPYTTRAVSTAMIVSIGSFGPLISAWVYLPTDGPEYIKGNSIQLGAQCLLFIITALLIWYNAWENKARQAGKRDYRLNADEETVSKLGNLHPRFHLTT</sequence>
<keyword evidence="3 7" id="KW-0812">Transmembrane</keyword>
<feature type="transmembrane region" description="Helical" evidence="7">
    <location>
        <begin position="334"/>
        <end position="351"/>
    </location>
</feature>
<dbReference type="OrthoDB" id="9971669at2759"/>
<evidence type="ECO:0000256" key="2">
    <source>
        <dbReference type="ARBA" id="ARBA00022448"/>
    </source>
</evidence>
<dbReference type="Proteomes" id="UP000027195">
    <property type="component" value="Unassembled WGS sequence"/>
</dbReference>
<feature type="transmembrane region" description="Helical" evidence="7">
    <location>
        <begin position="383"/>
        <end position="405"/>
    </location>
</feature>
<accession>A0A067M903</accession>
<feature type="transmembrane region" description="Helical" evidence="7">
    <location>
        <begin position="295"/>
        <end position="314"/>
    </location>
</feature>
<dbReference type="CDD" id="cd17327">
    <property type="entry name" value="MFS_FEN2_like"/>
    <property type="match status" value="1"/>
</dbReference>
<dbReference type="STRING" id="930990.A0A067M903"/>